<organism evidence="1 2">
    <name type="scientific">Dermabacter vaginalis</name>
    <dbReference type="NCBI Taxonomy" id="1630135"/>
    <lineage>
        <taxon>Bacteria</taxon>
        <taxon>Bacillati</taxon>
        <taxon>Actinomycetota</taxon>
        <taxon>Actinomycetes</taxon>
        <taxon>Micrococcales</taxon>
        <taxon>Dermabacteraceae</taxon>
        <taxon>Dermabacter</taxon>
    </lineage>
</organism>
<reference evidence="1 2" key="1">
    <citation type="submission" date="2015-06" db="EMBL/GenBank/DDBJ databases">
        <title>Investigation of pathophysiology for high-risk pregnancy and development of treatment modality based on it.</title>
        <authorList>
            <person name="Kim B.-C."/>
            <person name="Lim S."/>
        </authorList>
    </citation>
    <scope>NUCLEOTIDE SEQUENCE [LARGE SCALE GENOMIC DNA]</scope>
    <source>
        <strain evidence="1 2">AD1-86</strain>
    </source>
</reference>
<proteinExistence type="predicted"/>
<dbReference type="AlphaFoldDB" id="A0A1B0ZJC3"/>
<accession>A0A1B0ZJC3</accession>
<dbReference type="Proteomes" id="UP000092596">
    <property type="component" value="Chromosome"/>
</dbReference>
<evidence type="ECO:0000313" key="2">
    <source>
        <dbReference type="Proteomes" id="UP000092596"/>
    </source>
</evidence>
<sequence length="50" mass="5381">MHAHVRNTHGAVSLQITARTVPVYVAKGVRALLERPNPPRKSSHAGKAPC</sequence>
<gene>
    <name evidence="1" type="ORF">DAD186_15060</name>
</gene>
<dbReference type="EMBL" id="CP012117">
    <property type="protein sequence ID" value="ANP28056.1"/>
    <property type="molecule type" value="Genomic_DNA"/>
</dbReference>
<protein>
    <submittedName>
        <fullName evidence="1">Uncharacterized protein</fullName>
    </submittedName>
</protein>
<evidence type="ECO:0000313" key="1">
    <source>
        <dbReference type="EMBL" id="ANP28056.1"/>
    </source>
</evidence>
<name>A0A1B0ZJC3_9MICO</name>
<dbReference type="KEGG" id="dva:DAD186_15060"/>